<dbReference type="NCBIfam" id="TIGR00250">
    <property type="entry name" value="RNAse_H_YqgF"/>
    <property type="match status" value="1"/>
</dbReference>
<organism evidence="7 8">
    <name type="scientific">Apibacter muscae</name>
    <dbReference type="NCBI Taxonomy" id="2509004"/>
    <lineage>
        <taxon>Bacteria</taxon>
        <taxon>Pseudomonadati</taxon>
        <taxon>Bacteroidota</taxon>
        <taxon>Flavobacteriia</taxon>
        <taxon>Flavobacteriales</taxon>
        <taxon>Weeksellaceae</taxon>
        <taxon>Apibacter</taxon>
    </lineage>
</organism>
<evidence type="ECO:0000256" key="1">
    <source>
        <dbReference type="ARBA" id="ARBA00022490"/>
    </source>
</evidence>
<gene>
    <name evidence="7" type="primary">ruvX</name>
    <name evidence="7" type="ORF">ETU09_09700</name>
</gene>
<dbReference type="Gene3D" id="3.30.420.140">
    <property type="entry name" value="YqgF/RNase H-like domain"/>
    <property type="match status" value="1"/>
</dbReference>
<name>A0A563D9D7_9FLAO</name>
<evidence type="ECO:0000313" key="8">
    <source>
        <dbReference type="Proteomes" id="UP000319499"/>
    </source>
</evidence>
<dbReference type="GO" id="GO:0004518">
    <property type="term" value="F:nuclease activity"/>
    <property type="evidence" value="ECO:0007669"/>
    <property type="project" value="UniProtKB-KW"/>
</dbReference>
<evidence type="ECO:0000256" key="4">
    <source>
        <dbReference type="ARBA" id="ARBA00022801"/>
    </source>
</evidence>
<evidence type="ECO:0000259" key="6">
    <source>
        <dbReference type="SMART" id="SM00732"/>
    </source>
</evidence>
<comment type="function">
    <text evidence="5">Could be a nuclease involved in processing of the 5'-end of pre-16S rRNA.</text>
</comment>
<dbReference type="AlphaFoldDB" id="A0A563D9D7"/>
<dbReference type="SMART" id="SM00732">
    <property type="entry name" value="YqgFc"/>
    <property type="match status" value="1"/>
</dbReference>
<dbReference type="GO" id="GO:0016788">
    <property type="term" value="F:hydrolase activity, acting on ester bonds"/>
    <property type="evidence" value="ECO:0007669"/>
    <property type="project" value="UniProtKB-UniRule"/>
</dbReference>
<comment type="subcellular location">
    <subcellularLocation>
        <location evidence="5">Cytoplasm</location>
    </subcellularLocation>
</comment>
<evidence type="ECO:0000256" key="5">
    <source>
        <dbReference type="HAMAP-Rule" id="MF_00651"/>
    </source>
</evidence>
<dbReference type="InterPro" id="IPR006641">
    <property type="entry name" value="YqgF/RNaseH-like_dom"/>
</dbReference>
<comment type="caution">
    <text evidence="7">The sequence shown here is derived from an EMBL/GenBank/DDBJ whole genome shotgun (WGS) entry which is preliminary data.</text>
</comment>
<protein>
    <recommendedName>
        <fullName evidence="5">Putative pre-16S rRNA nuclease</fullName>
        <ecNumber evidence="5">3.1.-.-</ecNumber>
    </recommendedName>
</protein>
<accession>A0A563D9D7</accession>
<sequence>MPKILAIDFGEKRTGLAETDDLQIIASGLAGIFTKDLIPFLSKYMKDNSVQKIIIGLPTRLDGTISIIENSIQEYIKKINCLFPSVPIERIDERFTSKIAAHAISLSGKNKKQRENKHLLDEVSATLILQTYLDKNIKL</sequence>
<keyword evidence="8" id="KW-1185">Reference proteome</keyword>
<dbReference type="CDD" id="cd16964">
    <property type="entry name" value="YqgF"/>
    <property type="match status" value="1"/>
</dbReference>
<dbReference type="InterPro" id="IPR037027">
    <property type="entry name" value="YqgF/RNaseH-like_dom_sf"/>
</dbReference>
<dbReference type="OrthoDB" id="9796140at2"/>
<dbReference type="PANTHER" id="PTHR33317">
    <property type="entry name" value="POLYNUCLEOTIDYL TRANSFERASE, RIBONUCLEASE H-LIKE SUPERFAMILY PROTEIN"/>
    <property type="match status" value="1"/>
</dbReference>
<dbReference type="Proteomes" id="UP000319499">
    <property type="component" value="Unassembled WGS sequence"/>
</dbReference>
<keyword evidence="4 5" id="KW-0378">Hydrolase</keyword>
<dbReference type="InterPro" id="IPR005227">
    <property type="entry name" value="YqgF"/>
</dbReference>
<reference evidence="7 8" key="1">
    <citation type="submission" date="2019-02" db="EMBL/GenBank/DDBJ databases">
        <title>Apibacter muscae sp. nov.: a novel member of the house fly microbiota.</title>
        <authorList>
            <person name="Park R."/>
        </authorList>
    </citation>
    <scope>NUCLEOTIDE SEQUENCE [LARGE SCALE GENOMIC DNA]</scope>
    <source>
        <strain evidence="7 8">AL1</strain>
    </source>
</reference>
<dbReference type="EC" id="3.1.-.-" evidence="5"/>
<keyword evidence="1 5" id="KW-0963">Cytoplasm</keyword>
<dbReference type="PANTHER" id="PTHR33317:SF4">
    <property type="entry name" value="POLYNUCLEOTIDYL TRANSFERASE, RIBONUCLEASE H-LIKE SUPERFAMILY PROTEIN"/>
    <property type="match status" value="1"/>
</dbReference>
<keyword evidence="3 5" id="KW-0540">Nuclease</keyword>
<dbReference type="InterPro" id="IPR012337">
    <property type="entry name" value="RNaseH-like_sf"/>
</dbReference>
<dbReference type="SUPFAM" id="SSF53098">
    <property type="entry name" value="Ribonuclease H-like"/>
    <property type="match status" value="1"/>
</dbReference>
<dbReference type="HAMAP" id="MF_00651">
    <property type="entry name" value="Nuclease_YqgF"/>
    <property type="match status" value="1"/>
</dbReference>
<dbReference type="RefSeq" id="WP_146293384.1">
    <property type="nucleotide sequence ID" value="NZ_SELH01000025.1"/>
</dbReference>
<evidence type="ECO:0000313" key="7">
    <source>
        <dbReference type="EMBL" id="TWP26825.1"/>
    </source>
</evidence>
<proteinExistence type="inferred from homology"/>
<evidence type="ECO:0000256" key="2">
    <source>
        <dbReference type="ARBA" id="ARBA00022517"/>
    </source>
</evidence>
<evidence type="ECO:0000256" key="3">
    <source>
        <dbReference type="ARBA" id="ARBA00022722"/>
    </source>
</evidence>
<dbReference type="GO" id="GO:0005829">
    <property type="term" value="C:cytosol"/>
    <property type="evidence" value="ECO:0007669"/>
    <property type="project" value="TreeGrafter"/>
</dbReference>
<dbReference type="Pfam" id="PF03652">
    <property type="entry name" value="RuvX"/>
    <property type="match status" value="1"/>
</dbReference>
<keyword evidence="2 5" id="KW-0690">Ribosome biogenesis</keyword>
<comment type="similarity">
    <text evidence="5">Belongs to the YqgF HJR family.</text>
</comment>
<dbReference type="EMBL" id="SELH01000025">
    <property type="protein sequence ID" value="TWP26825.1"/>
    <property type="molecule type" value="Genomic_DNA"/>
</dbReference>
<feature type="domain" description="YqgF/RNase H-like" evidence="6">
    <location>
        <begin position="2"/>
        <end position="100"/>
    </location>
</feature>
<dbReference type="GO" id="GO:0000967">
    <property type="term" value="P:rRNA 5'-end processing"/>
    <property type="evidence" value="ECO:0007669"/>
    <property type="project" value="UniProtKB-UniRule"/>
</dbReference>